<dbReference type="InterPro" id="IPR046233">
    <property type="entry name" value="DUF6266"/>
</dbReference>
<dbReference type="Pfam" id="PF19781">
    <property type="entry name" value="DUF6266"/>
    <property type="match status" value="1"/>
</dbReference>
<proteinExistence type="predicted"/>
<organism evidence="1 2">
    <name type="scientific">Pedobacter hartonius</name>
    <dbReference type="NCBI Taxonomy" id="425514"/>
    <lineage>
        <taxon>Bacteria</taxon>
        <taxon>Pseudomonadati</taxon>
        <taxon>Bacteroidota</taxon>
        <taxon>Sphingobacteriia</taxon>
        <taxon>Sphingobacteriales</taxon>
        <taxon>Sphingobacteriaceae</taxon>
        <taxon>Pedobacter</taxon>
    </lineage>
</organism>
<dbReference type="OrthoDB" id="665435at2"/>
<dbReference type="STRING" id="425514.SAMN05443550_101195"/>
<accession>A0A1H3WD07</accession>
<dbReference type="Proteomes" id="UP000198850">
    <property type="component" value="Unassembled WGS sequence"/>
</dbReference>
<keyword evidence="2" id="KW-1185">Reference proteome</keyword>
<dbReference type="AlphaFoldDB" id="A0A1H3WD07"/>
<evidence type="ECO:0000313" key="1">
    <source>
        <dbReference type="EMBL" id="SDZ84840.1"/>
    </source>
</evidence>
<gene>
    <name evidence="1" type="ORF">SAMN05443550_101195</name>
</gene>
<dbReference type="RefSeq" id="WP_090554292.1">
    <property type="nucleotide sequence ID" value="NZ_FNRA01000001.1"/>
</dbReference>
<dbReference type="EMBL" id="FNRA01000001">
    <property type="protein sequence ID" value="SDZ84840.1"/>
    <property type="molecule type" value="Genomic_DNA"/>
</dbReference>
<reference evidence="1 2" key="1">
    <citation type="submission" date="2016-10" db="EMBL/GenBank/DDBJ databases">
        <authorList>
            <person name="de Groot N.N."/>
        </authorList>
    </citation>
    <scope>NUCLEOTIDE SEQUENCE [LARGE SCALE GENOMIC DNA]</scope>
    <source>
        <strain evidence="1 2">DSM 19033</strain>
    </source>
</reference>
<sequence>MAKIIKGILGEVSGLVGSVVGAVVRGVATIRSRPKKSTKPPVQSQVNQRTKFGIATDFITSAKRVVDIGFQSYKNRMSPSNAAVQDLLNNAITGVAPNFKIDYPNVTLSKGSLPDSPSMKLLPPVAGAQLVVTWNPVELGEEDALVYGQDLTVFMVYDEDANRFLFLVRAASREAGRRELDLPYFFVGDKLHVWVFFVSPDGKSVSTSQYLGSGIAIP</sequence>
<name>A0A1H3WD07_9SPHI</name>
<evidence type="ECO:0000313" key="2">
    <source>
        <dbReference type="Proteomes" id="UP000198850"/>
    </source>
</evidence>
<protein>
    <submittedName>
        <fullName evidence="1">Uncharacterized protein</fullName>
    </submittedName>
</protein>